<gene>
    <name evidence="1" type="ORF">CB5_LOCUS13361</name>
</gene>
<dbReference type="EMBL" id="LR862148">
    <property type="protein sequence ID" value="CAD1830150.1"/>
    <property type="molecule type" value="Genomic_DNA"/>
</dbReference>
<reference evidence="1" key="1">
    <citation type="submission" date="2020-07" db="EMBL/GenBank/DDBJ databases">
        <authorList>
            <person name="Lin J."/>
        </authorList>
    </citation>
    <scope>NUCLEOTIDE SEQUENCE</scope>
</reference>
<protein>
    <submittedName>
        <fullName evidence="1">Uncharacterized protein</fullName>
    </submittedName>
</protein>
<evidence type="ECO:0000313" key="1">
    <source>
        <dbReference type="EMBL" id="CAD1830150.1"/>
    </source>
</evidence>
<proteinExistence type="predicted"/>
<dbReference type="AlphaFoldDB" id="A0A6V7PH06"/>
<organism evidence="1">
    <name type="scientific">Ananas comosus var. bracteatus</name>
    <name type="common">red pineapple</name>
    <dbReference type="NCBI Taxonomy" id="296719"/>
    <lineage>
        <taxon>Eukaryota</taxon>
        <taxon>Viridiplantae</taxon>
        <taxon>Streptophyta</taxon>
        <taxon>Embryophyta</taxon>
        <taxon>Tracheophyta</taxon>
        <taxon>Spermatophyta</taxon>
        <taxon>Magnoliopsida</taxon>
        <taxon>Liliopsida</taxon>
        <taxon>Poales</taxon>
        <taxon>Bromeliaceae</taxon>
        <taxon>Bromelioideae</taxon>
        <taxon>Ananas</taxon>
    </lineage>
</organism>
<accession>A0A6V7PH06</accession>
<sequence>MSLETLIARIRVEEEARGQDALEAKENDASATKLESLFELDRDTLHTRLGSSHECHSGGGRGAFALVSLRLVGLAIHGLVSVEVAIQSQLSRDGCVHSPRDGATGFGYCAFRGSGSRQGRREVEPYTTDRARGTPLLQILLTLRIQGKFLVYGGFVGVPGERDIRGVTAGLIRWNNDYYYFNGDEGATMCPAGNDNDEDDDDVPVPARQCALADNDNDEDDDDVPVLGRPEVECRFDQNWKPIRVHVSGARKWVRKLHLVNIVCADTWLVVGEFRRSRIRAQHTASGESEEEALCSLEDSGAHNVGPGAGSARFC</sequence>
<name>A0A6V7PH06_ANACO</name>